<name>A0A0P6WSI5_9CHLR</name>
<reference evidence="1 2" key="1">
    <citation type="submission" date="2015-07" db="EMBL/GenBank/DDBJ databases">
        <title>Draft genome of Bellilinea caldifistulae DSM 17877.</title>
        <authorList>
            <person name="Hemp J."/>
            <person name="Ward L.M."/>
            <person name="Pace L.A."/>
            <person name="Fischer W.W."/>
        </authorList>
    </citation>
    <scope>NUCLEOTIDE SEQUENCE [LARGE SCALE GENOMIC DNA]</scope>
    <source>
        <strain evidence="1 2">GOMI-1</strain>
    </source>
</reference>
<dbReference type="EMBL" id="LGHJ01000031">
    <property type="protein sequence ID" value="KPL69947.1"/>
    <property type="molecule type" value="Genomic_DNA"/>
</dbReference>
<organism evidence="1 2">
    <name type="scientific">Bellilinea caldifistulae</name>
    <dbReference type="NCBI Taxonomy" id="360411"/>
    <lineage>
        <taxon>Bacteria</taxon>
        <taxon>Bacillati</taxon>
        <taxon>Chloroflexota</taxon>
        <taxon>Anaerolineae</taxon>
        <taxon>Anaerolineales</taxon>
        <taxon>Anaerolineaceae</taxon>
        <taxon>Bellilinea</taxon>
    </lineage>
</organism>
<gene>
    <name evidence="1" type="ORF">AC812_16995</name>
</gene>
<proteinExistence type="predicted"/>
<feature type="non-terminal residue" evidence="1">
    <location>
        <position position="82"/>
    </location>
</feature>
<evidence type="ECO:0000313" key="1">
    <source>
        <dbReference type="EMBL" id="KPL69947.1"/>
    </source>
</evidence>
<sequence>MILKFEIVEKQITGIDEKGKTLIQSNQTTLEISGMEKQRFEETGKGSFFGDYLYDQVVAADHFLRKLNELIEWKHYTRKLIR</sequence>
<dbReference type="AlphaFoldDB" id="A0A0P6WSI5"/>
<evidence type="ECO:0000313" key="2">
    <source>
        <dbReference type="Proteomes" id="UP000050514"/>
    </source>
</evidence>
<dbReference type="Proteomes" id="UP000050514">
    <property type="component" value="Unassembled WGS sequence"/>
</dbReference>
<protein>
    <submittedName>
        <fullName evidence="1">Uncharacterized protein</fullName>
    </submittedName>
</protein>
<accession>A0A0P6WSI5</accession>
<comment type="caution">
    <text evidence="1">The sequence shown here is derived from an EMBL/GenBank/DDBJ whole genome shotgun (WGS) entry which is preliminary data.</text>
</comment>
<dbReference type="STRING" id="360411.AC812_16995"/>
<keyword evidence="2" id="KW-1185">Reference proteome</keyword>